<evidence type="ECO:0000259" key="8">
    <source>
        <dbReference type="PROSITE" id="PS50071"/>
    </source>
</evidence>
<dbReference type="PRINTS" id="PR00024">
    <property type="entry name" value="HOMEOBOX"/>
</dbReference>
<dbReference type="Proteomes" id="UP000324222">
    <property type="component" value="Unassembled WGS sequence"/>
</dbReference>
<keyword evidence="4 5" id="KW-0539">Nucleus</keyword>
<evidence type="ECO:0000256" key="2">
    <source>
        <dbReference type="ARBA" id="ARBA00023125"/>
    </source>
</evidence>
<feature type="region of interest" description="Disordered" evidence="7">
    <location>
        <begin position="178"/>
        <end position="235"/>
    </location>
</feature>
<name>A0A5B7CVE7_PORTR</name>
<dbReference type="Gene3D" id="1.10.10.60">
    <property type="entry name" value="Homeodomain-like"/>
    <property type="match status" value="1"/>
</dbReference>
<feature type="domain" description="Homeobox" evidence="8">
    <location>
        <begin position="117"/>
        <end position="177"/>
    </location>
</feature>
<evidence type="ECO:0000256" key="3">
    <source>
        <dbReference type="ARBA" id="ARBA00023155"/>
    </source>
</evidence>
<gene>
    <name evidence="9" type="primary">HOXA3</name>
    <name evidence="9" type="ORF">E2C01_006101</name>
</gene>
<dbReference type="GO" id="GO:0005634">
    <property type="term" value="C:nucleus"/>
    <property type="evidence" value="ECO:0007669"/>
    <property type="project" value="UniProtKB-SubCell"/>
</dbReference>
<feature type="compositionally biased region" description="Polar residues" evidence="7">
    <location>
        <begin position="261"/>
        <end position="272"/>
    </location>
</feature>
<dbReference type="GO" id="GO:0000978">
    <property type="term" value="F:RNA polymerase II cis-regulatory region sequence-specific DNA binding"/>
    <property type="evidence" value="ECO:0007669"/>
    <property type="project" value="TreeGrafter"/>
</dbReference>
<organism evidence="9 10">
    <name type="scientific">Portunus trituberculatus</name>
    <name type="common">Swimming crab</name>
    <name type="synonym">Neptunus trituberculatus</name>
    <dbReference type="NCBI Taxonomy" id="210409"/>
    <lineage>
        <taxon>Eukaryota</taxon>
        <taxon>Metazoa</taxon>
        <taxon>Ecdysozoa</taxon>
        <taxon>Arthropoda</taxon>
        <taxon>Crustacea</taxon>
        <taxon>Multicrustacea</taxon>
        <taxon>Malacostraca</taxon>
        <taxon>Eumalacostraca</taxon>
        <taxon>Eucarida</taxon>
        <taxon>Decapoda</taxon>
        <taxon>Pleocyemata</taxon>
        <taxon>Brachyura</taxon>
        <taxon>Eubrachyura</taxon>
        <taxon>Portunoidea</taxon>
        <taxon>Portunidae</taxon>
        <taxon>Portuninae</taxon>
        <taxon>Portunus</taxon>
    </lineage>
</organism>
<dbReference type="CDD" id="cd00086">
    <property type="entry name" value="homeodomain"/>
    <property type="match status" value="1"/>
</dbReference>
<dbReference type="PROSITE" id="PS00027">
    <property type="entry name" value="HOMEOBOX_1"/>
    <property type="match status" value="1"/>
</dbReference>
<evidence type="ECO:0000256" key="5">
    <source>
        <dbReference type="PROSITE-ProRule" id="PRU00108"/>
    </source>
</evidence>
<dbReference type="InterPro" id="IPR009057">
    <property type="entry name" value="Homeodomain-like_sf"/>
</dbReference>
<dbReference type="FunFam" id="1.10.10.60:FF:000176">
    <property type="entry name" value="pancreas/duodenum homeobox protein 1"/>
    <property type="match status" value="1"/>
</dbReference>
<dbReference type="PANTHER" id="PTHR45664:SF12">
    <property type="entry name" value="PANCREAS_DUODENUM HOMEOBOX PROTEIN 1"/>
    <property type="match status" value="1"/>
</dbReference>
<dbReference type="AlphaFoldDB" id="A0A5B7CVE7"/>
<dbReference type="EMBL" id="VSRR010000276">
    <property type="protein sequence ID" value="MPC13369.1"/>
    <property type="molecule type" value="Genomic_DNA"/>
</dbReference>
<keyword evidence="3 5" id="KW-0371">Homeobox</keyword>
<accession>A0A5B7CVE7</accession>
<evidence type="ECO:0000313" key="9">
    <source>
        <dbReference type="EMBL" id="MPC13369.1"/>
    </source>
</evidence>
<sequence length="286" mass="31744">MPRPTPDKRRLKDTASPQRATRKTKPSTPPDCSEKPKRSRIECFQTLTRDGSRRGGRVFPWRGSEVRVRRQEGWEVCGTYREGLLTEETRVDREDYGESGEGGVAGGMGGQGGVPGAPTKRARTAYTSAQLVELEKEFHYNRYLCRPRRIEMAAHLNLSERQIKIWFQNRRMKYKKEQKAKGCIDKGPNSPCASPATSVPPMSPSGETMPPTSQCHAGACHGPGLPGAPHGQLPPRLQQQHLQDARHYLPPNTCAGPKQQLGHTMTSLASSYPSPPHDNEDELVSL</sequence>
<dbReference type="GO" id="GO:0045944">
    <property type="term" value="P:positive regulation of transcription by RNA polymerase II"/>
    <property type="evidence" value="ECO:0007669"/>
    <property type="project" value="UniProtKB-ARBA"/>
</dbReference>
<evidence type="ECO:0000256" key="4">
    <source>
        <dbReference type="ARBA" id="ARBA00023242"/>
    </source>
</evidence>
<proteinExistence type="predicted"/>
<reference evidence="9 10" key="1">
    <citation type="submission" date="2019-05" db="EMBL/GenBank/DDBJ databases">
        <title>Another draft genome of Portunus trituberculatus and its Hox gene families provides insights of decapod evolution.</title>
        <authorList>
            <person name="Jeong J.-H."/>
            <person name="Song I."/>
            <person name="Kim S."/>
            <person name="Choi T."/>
            <person name="Kim D."/>
            <person name="Ryu S."/>
            <person name="Kim W."/>
        </authorList>
    </citation>
    <scope>NUCLEOTIDE SEQUENCE [LARGE SCALE GENOMIC DNA]</scope>
    <source>
        <tissue evidence="9">Muscle</tissue>
    </source>
</reference>
<dbReference type="InterPro" id="IPR017970">
    <property type="entry name" value="Homeobox_CS"/>
</dbReference>
<dbReference type="Pfam" id="PF00046">
    <property type="entry name" value="Homeodomain"/>
    <property type="match status" value="1"/>
</dbReference>
<comment type="subcellular location">
    <subcellularLocation>
        <location evidence="1 5 6">Nucleus</location>
    </subcellularLocation>
</comment>
<evidence type="ECO:0000313" key="10">
    <source>
        <dbReference type="Proteomes" id="UP000324222"/>
    </source>
</evidence>
<dbReference type="GO" id="GO:0048513">
    <property type="term" value="P:animal organ development"/>
    <property type="evidence" value="ECO:0007669"/>
    <property type="project" value="UniProtKB-ARBA"/>
</dbReference>
<feature type="compositionally biased region" description="Basic and acidic residues" evidence="7">
    <location>
        <begin position="1"/>
        <end position="13"/>
    </location>
</feature>
<feature type="compositionally biased region" description="Gly residues" evidence="7">
    <location>
        <begin position="99"/>
        <end position="115"/>
    </location>
</feature>
<dbReference type="SUPFAM" id="SSF46689">
    <property type="entry name" value="Homeodomain-like"/>
    <property type="match status" value="1"/>
</dbReference>
<dbReference type="PANTHER" id="PTHR45664">
    <property type="entry name" value="PROTEIN ZERKNUELLT 1-RELATED"/>
    <property type="match status" value="1"/>
</dbReference>
<dbReference type="InterPro" id="IPR001356">
    <property type="entry name" value="HD"/>
</dbReference>
<feature type="region of interest" description="Disordered" evidence="7">
    <location>
        <begin position="94"/>
        <end position="120"/>
    </location>
</feature>
<evidence type="ECO:0000256" key="1">
    <source>
        <dbReference type="ARBA" id="ARBA00004123"/>
    </source>
</evidence>
<feature type="region of interest" description="Disordered" evidence="7">
    <location>
        <begin position="1"/>
        <end position="40"/>
    </location>
</feature>
<dbReference type="InterPro" id="IPR020479">
    <property type="entry name" value="HD_metazoa"/>
</dbReference>
<dbReference type="PROSITE" id="PS50071">
    <property type="entry name" value="HOMEOBOX_2"/>
    <property type="match status" value="1"/>
</dbReference>
<feature type="DNA-binding region" description="Homeobox" evidence="5">
    <location>
        <begin position="119"/>
        <end position="178"/>
    </location>
</feature>
<feature type="region of interest" description="Disordered" evidence="7">
    <location>
        <begin position="248"/>
        <end position="286"/>
    </location>
</feature>
<evidence type="ECO:0000256" key="6">
    <source>
        <dbReference type="RuleBase" id="RU000682"/>
    </source>
</evidence>
<dbReference type="SMART" id="SM00389">
    <property type="entry name" value="HOX"/>
    <property type="match status" value="1"/>
</dbReference>
<comment type="caution">
    <text evidence="9">The sequence shown here is derived from an EMBL/GenBank/DDBJ whole genome shotgun (WGS) entry which is preliminary data.</text>
</comment>
<keyword evidence="2 5" id="KW-0238">DNA-binding</keyword>
<protein>
    <submittedName>
        <fullName evidence="9">Homeobox protein Hox-A3</fullName>
    </submittedName>
</protein>
<dbReference type="GO" id="GO:0000981">
    <property type="term" value="F:DNA-binding transcription factor activity, RNA polymerase II-specific"/>
    <property type="evidence" value="ECO:0007669"/>
    <property type="project" value="InterPro"/>
</dbReference>
<dbReference type="OrthoDB" id="6159439at2759"/>
<keyword evidence="10" id="KW-1185">Reference proteome</keyword>
<evidence type="ECO:0000256" key="7">
    <source>
        <dbReference type="SAM" id="MobiDB-lite"/>
    </source>
</evidence>